<keyword evidence="2" id="KW-0472">Membrane</keyword>
<reference evidence="3" key="1">
    <citation type="submission" date="2022-11" db="EMBL/GenBank/DDBJ databases">
        <authorList>
            <person name="Kikuchi T."/>
        </authorList>
    </citation>
    <scope>NUCLEOTIDE SEQUENCE</scope>
    <source>
        <strain evidence="3">PS1010</strain>
    </source>
</reference>
<feature type="transmembrane region" description="Helical" evidence="2">
    <location>
        <begin position="15"/>
        <end position="31"/>
    </location>
</feature>
<feature type="transmembrane region" description="Helical" evidence="2">
    <location>
        <begin position="61"/>
        <end position="86"/>
    </location>
</feature>
<keyword evidence="1" id="KW-0175">Coiled coil</keyword>
<organism evidence="3 4">
    <name type="scientific">Caenorhabditis angaria</name>
    <dbReference type="NCBI Taxonomy" id="860376"/>
    <lineage>
        <taxon>Eukaryota</taxon>
        <taxon>Metazoa</taxon>
        <taxon>Ecdysozoa</taxon>
        <taxon>Nematoda</taxon>
        <taxon>Chromadorea</taxon>
        <taxon>Rhabditida</taxon>
        <taxon>Rhabditina</taxon>
        <taxon>Rhabditomorpha</taxon>
        <taxon>Rhabditoidea</taxon>
        <taxon>Rhabditidae</taxon>
        <taxon>Peloderinae</taxon>
        <taxon>Caenorhabditis</taxon>
    </lineage>
</organism>
<evidence type="ECO:0000256" key="2">
    <source>
        <dbReference type="SAM" id="Phobius"/>
    </source>
</evidence>
<feature type="transmembrane region" description="Helical" evidence="2">
    <location>
        <begin position="143"/>
        <end position="167"/>
    </location>
</feature>
<dbReference type="AlphaFoldDB" id="A0A9P1IKX9"/>
<evidence type="ECO:0000256" key="1">
    <source>
        <dbReference type="SAM" id="Coils"/>
    </source>
</evidence>
<sequence length="206" mass="24814">MFEITRHFWDIESSILAGAHFIISATCYYFYRNAFDFHKEYLYSKMSVDFTRESVNRDVKIFGDLCFMAAVISFTMSWLSVIYTFFPRKFFSAQIFMLAVYQRGYLYNIWGVLQFQYENAKQAHLLKKYAHYKLDFLWKSGNLIYFLIFAQILSAISIIAFLICSGLHTRDQWRRRRFEGIREEARRKYEEVQKKLDKIKGSRNRS</sequence>
<dbReference type="Proteomes" id="UP001152747">
    <property type="component" value="Unassembled WGS sequence"/>
</dbReference>
<keyword evidence="2" id="KW-0812">Transmembrane</keyword>
<proteinExistence type="predicted"/>
<protein>
    <submittedName>
        <fullName evidence="3">Uncharacterized protein</fullName>
    </submittedName>
</protein>
<keyword evidence="4" id="KW-1185">Reference proteome</keyword>
<accession>A0A9P1IKX9</accession>
<comment type="caution">
    <text evidence="3">The sequence shown here is derived from an EMBL/GenBank/DDBJ whole genome shotgun (WGS) entry which is preliminary data.</text>
</comment>
<name>A0A9P1IKX9_9PELO</name>
<evidence type="ECO:0000313" key="4">
    <source>
        <dbReference type="Proteomes" id="UP001152747"/>
    </source>
</evidence>
<gene>
    <name evidence="3" type="ORF">CAMP_LOCUS10119</name>
</gene>
<feature type="coiled-coil region" evidence="1">
    <location>
        <begin position="175"/>
        <end position="202"/>
    </location>
</feature>
<evidence type="ECO:0000313" key="3">
    <source>
        <dbReference type="EMBL" id="CAI5447482.1"/>
    </source>
</evidence>
<dbReference type="EMBL" id="CANHGI010000004">
    <property type="protein sequence ID" value="CAI5447482.1"/>
    <property type="molecule type" value="Genomic_DNA"/>
</dbReference>
<keyword evidence="2" id="KW-1133">Transmembrane helix</keyword>